<dbReference type="Pfam" id="PF14065">
    <property type="entry name" value="Pvc16_N"/>
    <property type="match status" value="1"/>
</dbReference>
<keyword evidence="3" id="KW-1185">Reference proteome</keyword>
<gene>
    <name evidence="2" type="ORF">SAMN05444277_113118</name>
</gene>
<dbReference type="OrthoDB" id="7560784at2"/>
<organism evidence="2 3">
    <name type="scientific">Parafilimonas terrae</name>
    <dbReference type="NCBI Taxonomy" id="1465490"/>
    <lineage>
        <taxon>Bacteria</taxon>
        <taxon>Pseudomonadati</taxon>
        <taxon>Bacteroidota</taxon>
        <taxon>Chitinophagia</taxon>
        <taxon>Chitinophagales</taxon>
        <taxon>Chitinophagaceae</taxon>
        <taxon>Parafilimonas</taxon>
    </lineage>
</organism>
<protein>
    <recommendedName>
        <fullName evidence="1">Pvc16 N-terminal domain-containing protein</fullName>
    </recommendedName>
</protein>
<dbReference type="EMBL" id="FOXQ01000013">
    <property type="protein sequence ID" value="SFQ46475.1"/>
    <property type="molecule type" value="Genomic_DNA"/>
</dbReference>
<evidence type="ECO:0000313" key="3">
    <source>
        <dbReference type="Proteomes" id="UP000199031"/>
    </source>
</evidence>
<feature type="domain" description="Pvc16 N-terminal" evidence="1">
    <location>
        <begin position="13"/>
        <end position="184"/>
    </location>
</feature>
<dbReference type="AlphaFoldDB" id="A0A1I5YQY1"/>
<proteinExistence type="predicted"/>
<reference evidence="2 3" key="1">
    <citation type="submission" date="2016-10" db="EMBL/GenBank/DDBJ databases">
        <authorList>
            <person name="de Groot N.N."/>
        </authorList>
    </citation>
    <scope>NUCLEOTIDE SEQUENCE [LARGE SCALE GENOMIC DNA]</scope>
    <source>
        <strain evidence="2 3">DSM 28286</strain>
    </source>
</reference>
<evidence type="ECO:0000313" key="2">
    <source>
        <dbReference type="EMBL" id="SFQ46475.1"/>
    </source>
</evidence>
<dbReference type="Proteomes" id="UP000199031">
    <property type="component" value="Unassembled WGS sequence"/>
</dbReference>
<accession>A0A1I5YQY1</accession>
<dbReference type="RefSeq" id="WP_090661959.1">
    <property type="nucleotide sequence ID" value="NZ_FOXQ01000013.1"/>
</dbReference>
<sequence>MIDKALDFICKQLNTYLLTKLEPAPQDDIAIILSNVSQLNETQPNSGGEVNDPQNAFLSLINVEEDRISKSPENFVRSVEGGVIYKNPKIFLNLYILFAVNLSSYSESLKRLSFIIQFFQYQNVFTPLNYPSIPKGTDQLIVDLVTLSYQDLNNLWGILGSRYLPSVMYKVRMININEDFAYGDAGLIQKITINDKSLQQ</sequence>
<evidence type="ECO:0000259" key="1">
    <source>
        <dbReference type="Pfam" id="PF14065"/>
    </source>
</evidence>
<dbReference type="InterPro" id="IPR025351">
    <property type="entry name" value="Pvc16_N"/>
</dbReference>
<dbReference type="STRING" id="1465490.SAMN05444277_113118"/>
<name>A0A1I5YQY1_9BACT</name>